<dbReference type="Proteomes" id="UP000035904">
    <property type="component" value="Unassembled WGS sequence"/>
</dbReference>
<protein>
    <submittedName>
        <fullName evidence="1">Uncharacterized protein</fullName>
    </submittedName>
</protein>
<dbReference type="AlphaFoldDB" id="A0A0J1KNN9"/>
<evidence type="ECO:0000313" key="2">
    <source>
        <dbReference type="Proteomes" id="UP000035904"/>
    </source>
</evidence>
<reference evidence="1 2" key="1">
    <citation type="submission" date="2015-05" db="EMBL/GenBank/DDBJ databases">
        <title>Whole genome sequence and identification of bacterial endophytes from Costus igneus.</title>
        <authorList>
            <person name="Lee Y.P."/>
            <person name="Gan H.M."/>
            <person name="Eng W."/>
            <person name="Wheatley M.S."/>
            <person name="Caraballo A."/>
            <person name="Polter S."/>
            <person name="Savka M.A."/>
            <person name="Hudson A.O."/>
        </authorList>
    </citation>
    <scope>NUCLEOTIDE SEQUENCE [LARGE SCALE GENOMIC DNA]</scope>
    <source>
        <strain evidence="1 2">RIT375</strain>
    </source>
</reference>
<dbReference type="RefSeq" id="WP_047956635.1">
    <property type="nucleotide sequence ID" value="NZ_LDPG01000007.1"/>
</dbReference>
<evidence type="ECO:0000313" key="1">
    <source>
        <dbReference type="EMBL" id="KLV18295.1"/>
    </source>
</evidence>
<proteinExistence type="predicted"/>
<name>A0A0J1KNN9_BACAN</name>
<dbReference type="EMBL" id="LDPG01000007">
    <property type="protein sequence ID" value="KLV18295.1"/>
    <property type="molecule type" value="Genomic_DNA"/>
</dbReference>
<accession>A0A0J1KNN9</accession>
<gene>
    <name evidence="1" type="ORF">ABW01_13005</name>
</gene>
<comment type="caution">
    <text evidence="1">The sequence shown here is derived from an EMBL/GenBank/DDBJ whole genome shotgun (WGS) entry which is preliminary data.</text>
</comment>
<sequence length="97" mass="10917">MEGEFAINRLVQKVKEYADGRSESVTRGAETPRLAALLLQKYGLGIADAIATIYDTPRAADPIFQTLDEETMKIDPQWKEHNQIRWTSKPADIAVDK</sequence>
<dbReference type="PATRIC" id="fig|1392.242.peg.5626"/>
<organism evidence="1 2">
    <name type="scientific">Bacillus anthracis</name>
    <name type="common">anthrax bacterium</name>
    <dbReference type="NCBI Taxonomy" id="1392"/>
    <lineage>
        <taxon>Bacteria</taxon>
        <taxon>Bacillati</taxon>
        <taxon>Bacillota</taxon>
        <taxon>Bacilli</taxon>
        <taxon>Bacillales</taxon>
        <taxon>Bacillaceae</taxon>
        <taxon>Bacillus</taxon>
        <taxon>Bacillus cereus group</taxon>
    </lineage>
</organism>